<evidence type="ECO:0000256" key="1">
    <source>
        <dbReference type="ARBA" id="ARBA00022723"/>
    </source>
</evidence>
<evidence type="ECO:0000313" key="11">
    <source>
        <dbReference type="Proteomes" id="UP001229421"/>
    </source>
</evidence>
<evidence type="ECO:0000256" key="2">
    <source>
        <dbReference type="ARBA" id="ARBA00022771"/>
    </source>
</evidence>
<dbReference type="PANTHER" id="PTHR46813">
    <property type="entry name" value="GATA TRANSCRIPTION FACTOR 18"/>
    <property type="match status" value="1"/>
</dbReference>
<comment type="caution">
    <text evidence="10">The sequence shown here is derived from an EMBL/GenBank/DDBJ whole genome shotgun (WGS) entry which is preliminary data.</text>
</comment>
<evidence type="ECO:0000256" key="5">
    <source>
        <dbReference type="ARBA" id="ARBA00023125"/>
    </source>
</evidence>
<keyword evidence="11" id="KW-1185">Reference proteome</keyword>
<protein>
    <recommendedName>
        <fullName evidence="9">GATA-type domain-containing protein</fullName>
    </recommendedName>
</protein>
<keyword evidence="3" id="KW-0862">Zinc</keyword>
<dbReference type="AlphaFoldDB" id="A0AAD8KJ84"/>
<dbReference type="SUPFAM" id="SSF57716">
    <property type="entry name" value="Glucocorticoid receptor-like (DNA-binding domain)"/>
    <property type="match status" value="1"/>
</dbReference>
<reference evidence="10" key="1">
    <citation type="journal article" date="2023" name="bioRxiv">
        <title>Improved chromosome-level genome assembly for marigold (Tagetes erecta).</title>
        <authorList>
            <person name="Jiang F."/>
            <person name="Yuan L."/>
            <person name="Wang S."/>
            <person name="Wang H."/>
            <person name="Xu D."/>
            <person name="Wang A."/>
            <person name="Fan W."/>
        </authorList>
    </citation>
    <scope>NUCLEOTIDE SEQUENCE</scope>
    <source>
        <strain evidence="10">WSJ</strain>
        <tissue evidence="10">Leaf</tissue>
    </source>
</reference>
<keyword evidence="1" id="KW-0479">Metal-binding</keyword>
<evidence type="ECO:0000256" key="3">
    <source>
        <dbReference type="ARBA" id="ARBA00022833"/>
    </source>
</evidence>
<proteinExistence type="inferred from homology"/>
<keyword evidence="5" id="KW-0238">DNA-binding</keyword>
<keyword evidence="2 8" id="KW-0863">Zinc-finger</keyword>
<dbReference type="GO" id="GO:0006355">
    <property type="term" value="P:regulation of DNA-templated transcription"/>
    <property type="evidence" value="ECO:0007669"/>
    <property type="project" value="InterPro"/>
</dbReference>
<evidence type="ECO:0000256" key="6">
    <source>
        <dbReference type="ARBA" id="ARBA00023163"/>
    </source>
</evidence>
<evidence type="ECO:0000256" key="8">
    <source>
        <dbReference type="PROSITE-ProRule" id="PRU00094"/>
    </source>
</evidence>
<dbReference type="PROSITE" id="PS50114">
    <property type="entry name" value="GATA_ZN_FINGER_2"/>
    <property type="match status" value="1"/>
</dbReference>
<feature type="domain" description="GATA-type" evidence="9">
    <location>
        <begin position="89"/>
        <end position="125"/>
    </location>
</feature>
<gene>
    <name evidence="10" type="ORF">QVD17_25050</name>
</gene>
<keyword evidence="6" id="KW-0804">Transcription</keyword>
<evidence type="ECO:0000256" key="4">
    <source>
        <dbReference type="ARBA" id="ARBA00023015"/>
    </source>
</evidence>
<dbReference type="SMART" id="SM00401">
    <property type="entry name" value="ZnF_GATA"/>
    <property type="match status" value="1"/>
</dbReference>
<dbReference type="InterPro" id="IPR013088">
    <property type="entry name" value="Znf_NHR/GATA"/>
</dbReference>
<dbReference type="PROSITE" id="PS00344">
    <property type="entry name" value="GATA_ZN_FINGER_1"/>
    <property type="match status" value="1"/>
</dbReference>
<dbReference type="CDD" id="cd00202">
    <property type="entry name" value="ZnF_GATA"/>
    <property type="match status" value="1"/>
</dbReference>
<dbReference type="GO" id="GO:0008270">
    <property type="term" value="F:zinc ion binding"/>
    <property type="evidence" value="ECO:0007669"/>
    <property type="project" value="UniProtKB-KW"/>
</dbReference>
<evidence type="ECO:0000313" key="10">
    <source>
        <dbReference type="EMBL" id="KAK1422141.1"/>
    </source>
</evidence>
<dbReference type="Gene3D" id="3.30.50.10">
    <property type="entry name" value="Erythroid Transcription Factor GATA-1, subunit A"/>
    <property type="match status" value="1"/>
</dbReference>
<name>A0AAD8KJ84_TARER</name>
<comment type="similarity">
    <text evidence="7">Belongs to the type IV zinc-finger family. Class B subfamily.</text>
</comment>
<dbReference type="GO" id="GO:0043565">
    <property type="term" value="F:sequence-specific DNA binding"/>
    <property type="evidence" value="ECO:0007669"/>
    <property type="project" value="InterPro"/>
</dbReference>
<sequence length="211" mass="23057">MYRCGGSNNAMVFSIPYDSESPISSAVDCTLSLGTPATRLTGDYDRVNERRSSGNWSANLCWDILQSSPSHKTNRGAANGGTVVAEPVPVPARRCANCDTTSTPLWRNGPRGPKSLCNACGIRFKKEERRANAAALVTGGGRDTSDTQHYQPMINGNPWVHNTQTTHKLPSCYTPSKVNEFRFIDDMDDSSFISWRLNVSDGPGLVHGFTR</sequence>
<evidence type="ECO:0000259" key="9">
    <source>
        <dbReference type="PROSITE" id="PS50114"/>
    </source>
</evidence>
<dbReference type="InterPro" id="IPR000679">
    <property type="entry name" value="Znf_GATA"/>
</dbReference>
<keyword evidence="4" id="KW-0805">Transcription regulation</keyword>
<evidence type="ECO:0000256" key="7">
    <source>
        <dbReference type="ARBA" id="ARBA00024019"/>
    </source>
</evidence>
<organism evidence="10 11">
    <name type="scientific">Tagetes erecta</name>
    <name type="common">African marigold</name>
    <dbReference type="NCBI Taxonomy" id="13708"/>
    <lineage>
        <taxon>Eukaryota</taxon>
        <taxon>Viridiplantae</taxon>
        <taxon>Streptophyta</taxon>
        <taxon>Embryophyta</taxon>
        <taxon>Tracheophyta</taxon>
        <taxon>Spermatophyta</taxon>
        <taxon>Magnoliopsida</taxon>
        <taxon>eudicotyledons</taxon>
        <taxon>Gunneridae</taxon>
        <taxon>Pentapetalae</taxon>
        <taxon>asterids</taxon>
        <taxon>campanulids</taxon>
        <taxon>Asterales</taxon>
        <taxon>Asteraceae</taxon>
        <taxon>Asteroideae</taxon>
        <taxon>Heliantheae alliance</taxon>
        <taxon>Tageteae</taxon>
        <taxon>Tagetes</taxon>
    </lineage>
</organism>
<dbReference type="Proteomes" id="UP001229421">
    <property type="component" value="Unassembled WGS sequence"/>
</dbReference>
<dbReference type="EMBL" id="JAUHHV010000006">
    <property type="protein sequence ID" value="KAK1422141.1"/>
    <property type="molecule type" value="Genomic_DNA"/>
</dbReference>
<accession>A0AAD8KJ84</accession>
<dbReference type="PANTHER" id="PTHR46813:SF11">
    <property type="entry name" value="GATA TRANSCRIPTION FACTOR 20-RELATED"/>
    <property type="match status" value="1"/>
</dbReference>
<dbReference type="Pfam" id="PF00320">
    <property type="entry name" value="GATA"/>
    <property type="match status" value="1"/>
</dbReference>